<dbReference type="InterPro" id="IPR043502">
    <property type="entry name" value="DNA/RNA_pol_sf"/>
</dbReference>
<name>A0A3Q2ZIC3_KRYMA</name>
<dbReference type="GeneTree" id="ENSGT01150000286925"/>
<dbReference type="GO" id="GO:0003824">
    <property type="term" value="F:catalytic activity"/>
    <property type="evidence" value="ECO:0007669"/>
    <property type="project" value="InterPro"/>
</dbReference>
<dbReference type="PROSITE" id="PS50878">
    <property type="entry name" value="RT_POL"/>
    <property type="match status" value="1"/>
</dbReference>
<sequence>MINTAVDPGTAGPDTSLRFISWNIKGMGHPVKRSKVFSHLKRLKPSVVFLQETHLRIKDHNRLRCSWMNQVFHSDFNSKSRGVAILISKTVQFSPTDVIADKYGRYVIVAGTLMQKKVLLVNVYAPNFDDAEFANRLLSSLPFLDSHSLILGGDLNCVIDPNLDRSNPRNLTKSLMAQAFSDFMRQSGLIDPWRCRNPTRKKFSFFSKVHHSYSRIDYFFIDQTLNSCVVFSDYLSIIISDHAPLVLDIQLSSYKRSRPLWRFNSLLLADEEFCGFISNAIDEFLLFNKNDSTSHSLLWETLKSYLRGQIISYTSLSNKRHNSRLTELATAIAKLDQRCATDPSPELFKERMGVQSEIDLISTKEAERLLLRSKGSYYEYGDKAGRLLAHQLRRQANSRIIPSIQNTQQVITNDPIEINDTFKSFYSSLYSSEFPTDDNKMKEFLQNLSTPAIDMDTARSMDSSLSLVEVINSIKALQSNKAPGPDGFPIEFYKKFIEKLAPLLLDMFIESLERKTLPPTLTQATIVLLHKKDKDPTSCGSYRPLSLLNVDVKVLAKLVASRLERALPLVISEEQNGFIKGRQLFFNTRTLFNVIYSKHSSDEPEIVISLDAEKAFDRVEWEYLFAVLKKFGFGDTFVSWIRLLYASPKASVHTNDIYSDYFSLGRGTRQGCPLSPLLFIMAIEPLSIALRASPSFRGIFRNGTEYKLSLYADDLLLYVSNPTTSVPTILRILNNFSSFSGYKLNLEKSECFPIKTTPGGLQQSDVPFKLSPTGFKYLGINVTRSLSGLASANFSPLITKTASDFQSWGNLPLSLLGRINIVKMNVLPKFLFLFQSIPLFMPKIFFDSLDRLINGFIGKGKSPRVRKTLLQRCKLSGGLALPDFQSYYWAAHIHKINYWLKLSSSPWCKLELSSCTGSSLSGLIFSSLPIKPSLYTNNQVVLNTLKVWFQFRRHFKFAAASSLSPLINNHLFPPSLSDPSFSVWHDRGLKQIRNLYASGVFDSFADLSSKYSLPGTHLFRYLQIRNFVSKCFPNFPSMPPEQPWEKIVAYNPLQKGTISKIYSFILKLKVDSSVKIINAWEKELGIQLTQDNWDDAIDRIRSSSSCARLSLIQFKVVHRIHFSKSRLSRIYPDVVDICDKCKGSPCNLGHMFFLCPKLYNFWSNYFTIMSSVLSVNLQPCPLVAIFGILNPASELSPAQLEIVAFTSLLARRTLLLHWKSEKCPSISLWVKDMMFFLKLEKIKYTLRGSTQKFYQKWQCFLSYFSNLRALPD</sequence>
<dbReference type="InterPro" id="IPR000477">
    <property type="entry name" value="RT_dom"/>
</dbReference>
<evidence type="ECO:0000313" key="2">
    <source>
        <dbReference type="Ensembl" id="ENSKMAP00000003368.1"/>
    </source>
</evidence>
<proteinExistence type="predicted"/>
<dbReference type="STRING" id="37003.ENSKMAP00000003368"/>
<dbReference type="InterPro" id="IPR036691">
    <property type="entry name" value="Endo/exonu/phosph_ase_sf"/>
</dbReference>
<dbReference type="CDD" id="cd01650">
    <property type="entry name" value="RT_nLTR_like"/>
    <property type="match status" value="1"/>
</dbReference>
<accession>A0A3Q2ZIC3</accession>
<dbReference type="PANTHER" id="PTHR31635">
    <property type="entry name" value="REVERSE TRANSCRIPTASE DOMAIN-CONTAINING PROTEIN-RELATED"/>
    <property type="match status" value="1"/>
</dbReference>
<dbReference type="SUPFAM" id="SSF56672">
    <property type="entry name" value="DNA/RNA polymerases"/>
    <property type="match status" value="1"/>
</dbReference>
<evidence type="ECO:0000313" key="3">
    <source>
        <dbReference type="Proteomes" id="UP000264800"/>
    </source>
</evidence>
<dbReference type="Ensembl" id="ENSKMAT00000003432.1">
    <property type="protein sequence ID" value="ENSKMAP00000003368.1"/>
    <property type="gene ID" value="ENSKMAG00000002570.1"/>
</dbReference>
<dbReference type="Gene3D" id="3.60.10.10">
    <property type="entry name" value="Endonuclease/exonuclease/phosphatase"/>
    <property type="match status" value="1"/>
</dbReference>
<feature type="domain" description="Reverse transcriptase" evidence="1">
    <location>
        <begin position="510"/>
        <end position="782"/>
    </location>
</feature>
<reference evidence="2" key="2">
    <citation type="submission" date="2025-09" db="UniProtKB">
        <authorList>
            <consortium name="Ensembl"/>
        </authorList>
    </citation>
    <scope>IDENTIFICATION</scope>
</reference>
<evidence type="ECO:0000259" key="1">
    <source>
        <dbReference type="PROSITE" id="PS50878"/>
    </source>
</evidence>
<dbReference type="InterPro" id="IPR005135">
    <property type="entry name" value="Endo/exonuclease/phosphatase"/>
</dbReference>
<organism evidence="2 3">
    <name type="scientific">Kryptolebias marmoratus</name>
    <name type="common">Mangrove killifish</name>
    <name type="synonym">Rivulus marmoratus</name>
    <dbReference type="NCBI Taxonomy" id="37003"/>
    <lineage>
        <taxon>Eukaryota</taxon>
        <taxon>Metazoa</taxon>
        <taxon>Chordata</taxon>
        <taxon>Craniata</taxon>
        <taxon>Vertebrata</taxon>
        <taxon>Euteleostomi</taxon>
        <taxon>Actinopterygii</taxon>
        <taxon>Neopterygii</taxon>
        <taxon>Teleostei</taxon>
        <taxon>Neoteleostei</taxon>
        <taxon>Acanthomorphata</taxon>
        <taxon>Ovalentaria</taxon>
        <taxon>Atherinomorphae</taxon>
        <taxon>Cyprinodontiformes</taxon>
        <taxon>Rivulidae</taxon>
        <taxon>Kryptolebias</taxon>
    </lineage>
</organism>
<reference evidence="2" key="1">
    <citation type="submission" date="2025-08" db="UniProtKB">
        <authorList>
            <consortium name="Ensembl"/>
        </authorList>
    </citation>
    <scope>IDENTIFICATION</scope>
</reference>
<dbReference type="PANTHER" id="PTHR31635:SF196">
    <property type="entry name" value="REVERSE TRANSCRIPTASE DOMAIN-CONTAINING PROTEIN-RELATED"/>
    <property type="match status" value="1"/>
</dbReference>
<protein>
    <recommendedName>
        <fullName evidence="1">Reverse transcriptase domain-containing protein</fullName>
    </recommendedName>
</protein>
<dbReference type="Pfam" id="PF03372">
    <property type="entry name" value="Exo_endo_phos"/>
    <property type="match status" value="1"/>
</dbReference>
<dbReference type="Pfam" id="PF00078">
    <property type="entry name" value="RVT_1"/>
    <property type="match status" value="1"/>
</dbReference>
<dbReference type="CDD" id="cd09076">
    <property type="entry name" value="L1-EN"/>
    <property type="match status" value="1"/>
</dbReference>
<keyword evidence="3" id="KW-1185">Reference proteome</keyword>
<dbReference type="SUPFAM" id="SSF56219">
    <property type="entry name" value="DNase I-like"/>
    <property type="match status" value="1"/>
</dbReference>
<dbReference type="Proteomes" id="UP000264800">
    <property type="component" value="Unplaced"/>
</dbReference>
<dbReference type="AlphaFoldDB" id="A0A3Q2ZIC3"/>
<dbReference type="OMA" id="NAWEKEL"/>